<accession>A0A7X0MV26</accession>
<keyword evidence="3" id="KW-0489">Methyltransferase</keyword>
<dbReference type="AlphaFoldDB" id="A0A7X0MV26"/>
<proteinExistence type="predicted"/>
<dbReference type="Pfam" id="PF01035">
    <property type="entry name" value="DNA_binding_1"/>
    <property type="match status" value="1"/>
</dbReference>
<dbReference type="SUPFAM" id="SSF46767">
    <property type="entry name" value="Methylated DNA-protein cysteine methyltransferase, C-terminal domain"/>
    <property type="match status" value="1"/>
</dbReference>
<dbReference type="Proteomes" id="UP000528457">
    <property type="component" value="Unassembled WGS sequence"/>
</dbReference>
<evidence type="ECO:0000256" key="1">
    <source>
        <dbReference type="ARBA" id="ARBA00022763"/>
    </source>
</evidence>
<dbReference type="InterPro" id="IPR052520">
    <property type="entry name" value="ATL_DNA_repair"/>
</dbReference>
<dbReference type="EMBL" id="JACHHT010000001">
    <property type="protein sequence ID" value="MBB6520923.1"/>
    <property type="molecule type" value="Genomic_DNA"/>
</dbReference>
<dbReference type="CDD" id="cd06445">
    <property type="entry name" value="ATase"/>
    <property type="match status" value="1"/>
</dbReference>
<evidence type="ECO:0000313" key="3">
    <source>
        <dbReference type="EMBL" id="MBB6520923.1"/>
    </source>
</evidence>
<comment type="caution">
    <text evidence="3">The sequence shown here is derived from an EMBL/GenBank/DDBJ whole genome shotgun (WGS) entry which is preliminary data.</text>
</comment>
<name>A0A7X0MV26_9GAMM</name>
<reference evidence="3 4" key="1">
    <citation type="submission" date="2020-08" db="EMBL/GenBank/DDBJ databases">
        <title>Genomic Encyclopedia of Type Strains, Phase IV (KMG-IV): sequencing the most valuable type-strain genomes for metagenomic binning, comparative biology and taxonomic classification.</title>
        <authorList>
            <person name="Goeker M."/>
        </authorList>
    </citation>
    <scope>NUCLEOTIDE SEQUENCE [LARGE SCALE GENOMIC DNA]</scope>
    <source>
        <strain evidence="3 4">DSM 22368</strain>
    </source>
</reference>
<dbReference type="InParanoid" id="A0A7X0MV26"/>
<evidence type="ECO:0000313" key="4">
    <source>
        <dbReference type="Proteomes" id="UP000528457"/>
    </source>
</evidence>
<dbReference type="InterPro" id="IPR014048">
    <property type="entry name" value="MethylDNA_cys_MeTrfase_DNA-bd"/>
</dbReference>
<dbReference type="Gene3D" id="1.10.10.10">
    <property type="entry name" value="Winged helix-like DNA-binding domain superfamily/Winged helix DNA-binding domain"/>
    <property type="match status" value="1"/>
</dbReference>
<keyword evidence="3" id="KW-0808">Transferase</keyword>
<dbReference type="GO" id="GO:0006281">
    <property type="term" value="P:DNA repair"/>
    <property type="evidence" value="ECO:0007669"/>
    <property type="project" value="InterPro"/>
</dbReference>
<dbReference type="PANTHER" id="PTHR42942">
    <property type="entry name" value="6-O-METHYLGUANINE DNA METHYLTRANSFERASE"/>
    <property type="match status" value="1"/>
</dbReference>
<dbReference type="InterPro" id="IPR036388">
    <property type="entry name" value="WH-like_DNA-bd_sf"/>
</dbReference>
<dbReference type="GO" id="GO:0032259">
    <property type="term" value="P:methylation"/>
    <property type="evidence" value="ECO:0007669"/>
    <property type="project" value="UniProtKB-KW"/>
</dbReference>
<feature type="domain" description="Methylated-DNA-[protein]-cysteine S-methyltransferase DNA binding" evidence="2">
    <location>
        <begin position="5"/>
        <end position="86"/>
    </location>
</feature>
<dbReference type="PANTHER" id="PTHR42942:SF1">
    <property type="entry name" value="ALKYLTRANSFERASE-LIKE PROTEIN 1"/>
    <property type="match status" value="1"/>
</dbReference>
<evidence type="ECO:0000259" key="2">
    <source>
        <dbReference type="Pfam" id="PF01035"/>
    </source>
</evidence>
<protein>
    <submittedName>
        <fullName evidence="3">Methylated-DNA-protein-cysteine methyltransferase-like protein</fullName>
    </submittedName>
</protein>
<dbReference type="RefSeq" id="WP_243749363.1">
    <property type="nucleotide sequence ID" value="NZ_JAAONY010000001.1"/>
</dbReference>
<keyword evidence="1" id="KW-0227">DNA damage</keyword>
<dbReference type="FunCoup" id="A0A7X0MV26">
    <property type="interactions" value="84"/>
</dbReference>
<dbReference type="GO" id="GO:0008168">
    <property type="term" value="F:methyltransferase activity"/>
    <property type="evidence" value="ECO:0007669"/>
    <property type="project" value="UniProtKB-KW"/>
</dbReference>
<dbReference type="InterPro" id="IPR036217">
    <property type="entry name" value="MethylDNA_cys_MeTrfase_DNAb"/>
</dbReference>
<gene>
    <name evidence="3" type="ORF">HNR48_001201</name>
</gene>
<organism evidence="3 4">
    <name type="scientific">Pseudoteredinibacter isoporae</name>
    <dbReference type="NCBI Taxonomy" id="570281"/>
    <lineage>
        <taxon>Bacteria</taxon>
        <taxon>Pseudomonadati</taxon>
        <taxon>Pseudomonadota</taxon>
        <taxon>Gammaproteobacteria</taxon>
        <taxon>Cellvibrionales</taxon>
        <taxon>Cellvibrionaceae</taxon>
        <taxon>Pseudoteredinibacter</taxon>
    </lineage>
</organism>
<keyword evidence="4" id="KW-1185">Reference proteome</keyword>
<sequence>MSMEEFSQAVYQIVAAIPKGKVASYGQVAKLAGYPNHSRHVGKLMGRLPKGSKIPWFRVINSQGKISLAPGPAYDKQQSLLLAEGVEFIGERVAKGCRWEP</sequence>